<dbReference type="PIRSF" id="PIRSF003135">
    <property type="entry name" value="Primosomal_n"/>
    <property type="match status" value="1"/>
</dbReference>
<dbReference type="Proteomes" id="UP000623509">
    <property type="component" value="Unassembled WGS sequence"/>
</dbReference>
<sequence length="104" mass="11318">MPQGAENTVRIGGILVAREALRWTPARVPVLDLRIEHGSRQVEAEVEREVSCELAIRAVGAVAQQIEVVPLGTSILIEGFLGAKSAKNRNPVLHVRTFELLEGN</sequence>
<comment type="caution">
    <text evidence="6">The sequence shown here is derived from an EMBL/GenBank/DDBJ whole genome shotgun (WGS) entry which is preliminary data.</text>
</comment>
<gene>
    <name evidence="4 6" type="primary">priB</name>
    <name evidence="5" type="ORF">BGI27_06415</name>
    <name evidence="6" type="ORF">CGU29_06855</name>
</gene>
<dbReference type="EMBL" id="NMRN01000014">
    <property type="protein sequence ID" value="PAS93650.1"/>
    <property type="molecule type" value="Genomic_DNA"/>
</dbReference>
<comment type="subunit">
    <text evidence="4">Homodimer. Interacts with PriA and DnaT. Component of the replication restart primosome. Primosome assembly occurs via a 'hand-off' mechanism. PriA binds to replication forks, subsequently PriB then DnaT bind; DnaT then displaces ssDNA to generate the helicase loading substrate.</text>
</comment>
<dbReference type="OrthoDB" id="9180733at2"/>
<keyword evidence="2 4" id="KW-0235">DNA replication</keyword>
<keyword evidence="8" id="KW-1185">Reference proteome</keyword>
<dbReference type="AlphaFoldDB" id="A0A272EVF5"/>
<dbReference type="PROSITE" id="PS50935">
    <property type="entry name" value="SSB"/>
    <property type="match status" value="1"/>
</dbReference>
<name>A0A272EVF5_9RHOO</name>
<dbReference type="EMBL" id="MDUX01000015">
    <property type="protein sequence ID" value="KAF7599714.1"/>
    <property type="molecule type" value="Genomic_DNA"/>
</dbReference>
<dbReference type="InterPro" id="IPR000424">
    <property type="entry name" value="Primosome_PriB/ssb"/>
</dbReference>
<reference evidence="6 7" key="2">
    <citation type="submission" date="2017-07" db="EMBL/GenBank/DDBJ databases">
        <title>Candidatus Dactylopiibacterium carminicum, a nitrogen-fixing symbiont of the cochineal insect Dactylopius coccus and Dactylopius opuntiae (Hemiptera: Coccoidea: Dactylopiidae).</title>
        <authorList>
            <person name="Vera A."/>
        </authorList>
    </citation>
    <scope>NUCLEOTIDE SEQUENCE [LARGE SCALE GENOMIC DNA]</scope>
    <source>
        <strain evidence="6 7">NFDCM</strain>
    </source>
</reference>
<dbReference type="SUPFAM" id="SSF50249">
    <property type="entry name" value="Nucleic acid-binding proteins"/>
    <property type="match status" value="1"/>
</dbReference>
<evidence type="ECO:0000256" key="1">
    <source>
        <dbReference type="ARBA" id="ARBA00022515"/>
    </source>
</evidence>
<evidence type="ECO:0000313" key="5">
    <source>
        <dbReference type="EMBL" id="KAF7599714.1"/>
    </source>
</evidence>
<evidence type="ECO:0000256" key="3">
    <source>
        <dbReference type="ARBA" id="ARBA00023125"/>
    </source>
</evidence>
<dbReference type="GO" id="GO:0003697">
    <property type="term" value="F:single-stranded DNA binding"/>
    <property type="evidence" value="ECO:0007669"/>
    <property type="project" value="UniProtKB-UniRule"/>
</dbReference>
<evidence type="ECO:0000313" key="7">
    <source>
        <dbReference type="Proteomes" id="UP000216107"/>
    </source>
</evidence>
<evidence type="ECO:0000313" key="8">
    <source>
        <dbReference type="Proteomes" id="UP000623509"/>
    </source>
</evidence>
<dbReference type="GO" id="GO:1990077">
    <property type="term" value="C:primosome complex"/>
    <property type="evidence" value="ECO:0007669"/>
    <property type="project" value="UniProtKB-UniRule"/>
</dbReference>
<dbReference type="GO" id="GO:0006269">
    <property type="term" value="P:DNA replication, synthesis of primer"/>
    <property type="evidence" value="ECO:0007669"/>
    <property type="project" value="UniProtKB-KW"/>
</dbReference>
<dbReference type="Pfam" id="PF22657">
    <property type="entry name" value="SSB_1"/>
    <property type="match status" value="1"/>
</dbReference>
<protein>
    <recommendedName>
        <fullName evidence="4">Replication restart protein PriB</fullName>
    </recommendedName>
</protein>
<dbReference type="Proteomes" id="UP000216107">
    <property type="component" value="Unassembled WGS sequence"/>
</dbReference>
<dbReference type="NCBIfam" id="TIGR04418">
    <property type="entry name" value="PriB_gamma"/>
    <property type="match status" value="1"/>
</dbReference>
<keyword evidence="3 4" id="KW-0238">DNA-binding</keyword>
<organism evidence="6 7">
    <name type="scientific">Candidatus Dactylopiibacterium carminicum</name>
    <dbReference type="NCBI Taxonomy" id="857335"/>
    <lineage>
        <taxon>Bacteria</taxon>
        <taxon>Pseudomonadati</taxon>
        <taxon>Pseudomonadota</taxon>
        <taxon>Betaproteobacteria</taxon>
        <taxon>Rhodocyclales</taxon>
        <taxon>Rhodocyclaceae</taxon>
        <taxon>Candidatus Dactylopiibacterium</taxon>
    </lineage>
</organism>
<comment type="function">
    <text evidence="4">Involved in the restart of stalled replication forks, which reloads the replicative helicase on sites other than the origin of replication; the PriA-PriB pathway is the major replication restart pathway. During primosome assembly it facilitates complex formation between PriA and DnaT on DNA; stabilizes PriA on DNA. Stimulates the DNA unwinding activity of PriA helicase.</text>
</comment>
<dbReference type="Gene3D" id="2.40.50.140">
    <property type="entry name" value="Nucleic acid-binding proteins"/>
    <property type="match status" value="1"/>
</dbReference>
<evidence type="ECO:0000313" key="6">
    <source>
        <dbReference type="EMBL" id="PAS93650.1"/>
    </source>
</evidence>
<evidence type="ECO:0000256" key="2">
    <source>
        <dbReference type="ARBA" id="ARBA00022705"/>
    </source>
</evidence>
<reference evidence="5 8" key="1">
    <citation type="submission" date="2016-08" db="EMBL/GenBank/DDBJ databases">
        <title>Candidatus Dactylopiibacterium carminicum genome sequence.</title>
        <authorList>
            <person name="Ramirez-Puebla S.T."/>
            <person name="Ormeno-Orrillo E."/>
            <person name="Vera-Ponce De Leon A."/>
            <person name="Luis L."/>
            <person name="Sanchez-Flores A."/>
            <person name="Monica R."/>
            <person name="Martinez-Romero E."/>
        </authorList>
    </citation>
    <scope>NUCLEOTIDE SEQUENCE [LARGE SCALE GENOMIC DNA]</scope>
    <source>
        <strain evidence="5">END1</strain>
    </source>
</reference>
<evidence type="ECO:0000256" key="4">
    <source>
        <dbReference type="HAMAP-Rule" id="MF_00720"/>
    </source>
</evidence>
<comment type="similarity">
    <text evidence="4">Belongs to the PriB family.</text>
</comment>
<accession>A0A272EVF5</accession>
<dbReference type="RefSeq" id="WP_095524083.1">
    <property type="nucleotide sequence ID" value="NZ_MDUX01000015.1"/>
</dbReference>
<dbReference type="HAMAP" id="MF_00720">
    <property type="entry name" value="PriB"/>
    <property type="match status" value="1"/>
</dbReference>
<keyword evidence="1 4" id="KW-0639">Primosome</keyword>
<proteinExistence type="inferred from homology"/>
<dbReference type="InterPro" id="IPR012340">
    <property type="entry name" value="NA-bd_OB-fold"/>
</dbReference>
<dbReference type="InterPro" id="IPR023646">
    <property type="entry name" value="Prisomal_replication_PriB"/>
</dbReference>